<dbReference type="RefSeq" id="WP_083539298.1">
    <property type="nucleotide sequence ID" value="NZ_CP058689.1"/>
</dbReference>
<dbReference type="InterPro" id="IPR000572">
    <property type="entry name" value="OxRdtase_Mopterin-bd_dom"/>
</dbReference>
<dbReference type="InterPro" id="IPR036374">
    <property type="entry name" value="OxRdtase_Mopterin-bd_sf"/>
</dbReference>
<dbReference type="AlphaFoldDB" id="A0A1K2F755"/>
<dbReference type="EMBL" id="CP058689">
    <property type="protein sequence ID" value="QLH13116.1"/>
    <property type="molecule type" value="Genomic_DNA"/>
</dbReference>
<dbReference type="STRING" id="82367.SAMN04244567_03901"/>
<dbReference type="SUPFAM" id="SSF56524">
    <property type="entry name" value="Oxidoreductase molybdopterin-binding domain"/>
    <property type="match status" value="1"/>
</dbReference>
<gene>
    <name evidence="2" type="ORF">HYQ43_02095</name>
</gene>
<sequence length="160" mass="17993">MSLRYHIVQTALMTALVFMAVPAAAEDVLLTLTGAVTDGRVEMTRADFDTMDWHEFSTSTSVTDGRPEFRGVLMRDVLAHAGAEGSSVRATALNDYVVDIPVEDFHRFDVLAALYMDDVPLTPRDKGPVWIVYPRDNHGVLADIRYDMRWVWQLVALHVQ</sequence>
<proteinExistence type="predicted"/>
<evidence type="ECO:0000259" key="1">
    <source>
        <dbReference type="Pfam" id="PF00174"/>
    </source>
</evidence>
<evidence type="ECO:0000313" key="2">
    <source>
        <dbReference type="EMBL" id="QLH13116.1"/>
    </source>
</evidence>
<accession>A0A1K2F755</accession>
<protein>
    <submittedName>
        <fullName evidence="2">Molybdopterin-dependent oxidoreductase</fullName>
    </submittedName>
</protein>
<dbReference type="Pfam" id="PF00174">
    <property type="entry name" value="Oxidored_molyb"/>
    <property type="match status" value="1"/>
</dbReference>
<organism evidence="2 3">
    <name type="scientific">Paracoccus pantotrophus</name>
    <name type="common">Thiosphaera pantotropha</name>
    <dbReference type="NCBI Taxonomy" id="82367"/>
    <lineage>
        <taxon>Bacteria</taxon>
        <taxon>Pseudomonadati</taxon>
        <taxon>Pseudomonadota</taxon>
        <taxon>Alphaproteobacteria</taxon>
        <taxon>Rhodobacterales</taxon>
        <taxon>Paracoccaceae</taxon>
        <taxon>Paracoccus</taxon>
    </lineage>
</organism>
<feature type="domain" description="Oxidoreductase molybdopterin-binding" evidence="1">
    <location>
        <begin position="65"/>
        <end position="134"/>
    </location>
</feature>
<dbReference type="Proteomes" id="UP000509322">
    <property type="component" value="Chromosome 1"/>
</dbReference>
<reference evidence="2 3" key="1">
    <citation type="submission" date="2020-07" db="EMBL/GenBank/DDBJ databases">
        <title>The complete genome of Paracoccus pantotrophus ACCC 10489.</title>
        <authorList>
            <person name="Si Y."/>
        </authorList>
    </citation>
    <scope>NUCLEOTIDE SEQUENCE [LARGE SCALE GENOMIC DNA]</scope>
    <source>
        <strain evidence="2 3">ACCC10489</strain>
    </source>
</reference>
<name>A0A1K2F755_PARPN</name>
<dbReference type="Gene3D" id="3.90.420.10">
    <property type="entry name" value="Oxidoreductase, molybdopterin-binding domain"/>
    <property type="match status" value="1"/>
</dbReference>
<evidence type="ECO:0000313" key="3">
    <source>
        <dbReference type="Proteomes" id="UP000509322"/>
    </source>
</evidence>